<evidence type="ECO:0000313" key="2">
    <source>
        <dbReference type="Proteomes" id="UP000356253"/>
    </source>
</evidence>
<accession>A0AC61Y6Y8</accession>
<evidence type="ECO:0000313" key="1">
    <source>
        <dbReference type="EMBL" id="VVV00168.1"/>
    </source>
</evidence>
<comment type="caution">
    <text evidence="1">The sequence shown here is derived from an EMBL/GenBank/DDBJ whole genome shotgun (WGS) entry which is preliminary data.</text>
</comment>
<dbReference type="EMBL" id="CABVMM010000005">
    <property type="protein sequence ID" value="VVV00168.1"/>
    <property type="molecule type" value="Genomic_DNA"/>
</dbReference>
<protein>
    <submittedName>
        <fullName evidence="1">Uncharacterized protein</fullName>
    </submittedName>
</protein>
<proteinExistence type="predicted"/>
<sequence>MNALPNINLYKKAVLIFLLLLGGQVSANPIKDTLTYSPSLLFDDCDVCGCSGNGGSMGYGTTMNKNFIGVRYIYQQYQSRDGIFRNSPWIDENFNTTQVWTRLPLGKRILVNAMLPYHFHNRAYQDGRSQKIDGLGDATLMAFYKLIQPNQDSLMLNPFKASHTLRVGGGVKMPTGEYNRSNNEGSVNPSFQVGTGSWDYTLAVDYSLSFMDWGVNALVNYTFKTENNDHYHFGDQVNYGIDAYKAFELNSSWKITPFGGFSGEVFQENEQFDQAVRDTEGDVFFGKLGVEASYERWSLGVNAMLPISQNLNGGLVEVKSRLGVYLNFNI</sequence>
<keyword evidence="2" id="KW-1185">Reference proteome</keyword>
<organism evidence="1 2">
    <name type="scientific">Mesonia oceanica</name>
    <dbReference type="NCBI Taxonomy" id="2687242"/>
    <lineage>
        <taxon>Bacteria</taxon>
        <taxon>Pseudomonadati</taxon>
        <taxon>Bacteroidota</taxon>
        <taxon>Flavobacteriia</taxon>
        <taxon>Flavobacteriales</taxon>
        <taxon>Flavobacteriaceae</taxon>
        <taxon>Mesonia</taxon>
    </lineage>
</organism>
<dbReference type="Proteomes" id="UP000356253">
    <property type="component" value="Unassembled WGS sequence"/>
</dbReference>
<reference evidence="1" key="1">
    <citation type="submission" date="2019-09" db="EMBL/GenBank/DDBJ databases">
        <authorList>
            <person name="Rodrigo-Torres L."/>
            <person name="Arahal R. D."/>
            <person name="Lucena T."/>
        </authorList>
    </citation>
    <scope>NUCLEOTIDE SEQUENCE</scope>
    <source>
        <strain evidence="1">ISS653</strain>
    </source>
</reference>
<gene>
    <name evidence="1" type="ORF">FVB9532_01433</name>
</gene>
<name>A0AC61Y6Y8_9FLAO</name>